<accession>A0A803PCR6</accession>
<dbReference type="Proteomes" id="UP000596661">
    <property type="component" value="Chromosome 4"/>
</dbReference>
<sequence>MPQSGQGPLVEEENGQPKDNPINNPLDEATASITPEEDNGMRRLKAPSHHRPGKENRAYLVSSRSQARLHTEEMNELRLSNL</sequence>
<feature type="compositionally biased region" description="Basic residues" evidence="1">
    <location>
        <begin position="42"/>
        <end position="52"/>
    </location>
</feature>
<name>A0A803PCR6_CANSA</name>
<dbReference type="EnsemblPlants" id="evm.model.04.1363">
    <property type="protein sequence ID" value="cds.evm.model.04.1363"/>
    <property type="gene ID" value="evm.TU.04.1363"/>
</dbReference>
<dbReference type="EMBL" id="UZAU01000387">
    <property type="status" value="NOT_ANNOTATED_CDS"/>
    <property type="molecule type" value="Genomic_DNA"/>
</dbReference>
<evidence type="ECO:0000256" key="1">
    <source>
        <dbReference type="SAM" id="MobiDB-lite"/>
    </source>
</evidence>
<dbReference type="Gramene" id="evm.model.04.1363">
    <property type="protein sequence ID" value="cds.evm.model.04.1363"/>
    <property type="gene ID" value="evm.TU.04.1363"/>
</dbReference>
<feature type="region of interest" description="Disordered" evidence="1">
    <location>
        <begin position="1"/>
        <end position="82"/>
    </location>
</feature>
<keyword evidence="3" id="KW-1185">Reference proteome</keyword>
<protein>
    <submittedName>
        <fullName evidence="2">Uncharacterized protein</fullName>
    </submittedName>
</protein>
<evidence type="ECO:0000313" key="2">
    <source>
        <dbReference type="EnsemblPlants" id="cds.evm.model.04.1363"/>
    </source>
</evidence>
<organism evidence="2 3">
    <name type="scientific">Cannabis sativa</name>
    <name type="common">Hemp</name>
    <name type="synonym">Marijuana</name>
    <dbReference type="NCBI Taxonomy" id="3483"/>
    <lineage>
        <taxon>Eukaryota</taxon>
        <taxon>Viridiplantae</taxon>
        <taxon>Streptophyta</taxon>
        <taxon>Embryophyta</taxon>
        <taxon>Tracheophyta</taxon>
        <taxon>Spermatophyta</taxon>
        <taxon>Magnoliopsida</taxon>
        <taxon>eudicotyledons</taxon>
        <taxon>Gunneridae</taxon>
        <taxon>Pentapetalae</taxon>
        <taxon>rosids</taxon>
        <taxon>fabids</taxon>
        <taxon>Rosales</taxon>
        <taxon>Cannabaceae</taxon>
        <taxon>Cannabis</taxon>
    </lineage>
</organism>
<reference evidence="2" key="2">
    <citation type="submission" date="2021-03" db="UniProtKB">
        <authorList>
            <consortium name="EnsemblPlants"/>
        </authorList>
    </citation>
    <scope>IDENTIFICATION</scope>
</reference>
<dbReference type="AlphaFoldDB" id="A0A803PCR6"/>
<proteinExistence type="predicted"/>
<evidence type="ECO:0000313" key="3">
    <source>
        <dbReference type="Proteomes" id="UP000596661"/>
    </source>
</evidence>
<reference evidence="2" key="1">
    <citation type="submission" date="2018-11" db="EMBL/GenBank/DDBJ databases">
        <authorList>
            <person name="Grassa J C."/>
        </authorList>
    </citation>
    <scope>NUCLEOTIDE SEQUENCE [LARGE SCALE GENOMIC DNA]</scope>
</reference>